<dbReference type="EMBL" id="VCKZ01000109">
    <property type="protein sequence ID" value="TMR38197.1"/>
    <property type="molecule type" value="Genomic_DNA"/>
</dbReference>
<keyword evidence="3" id="KW-1185">Reference proteome</keyword>
<dbReference type="InterPro" id="IPR029032">
    <property type="entry name" value="AhpD-like"/>
</dbReference>
<dbReference type="GO" id="GO:0051920">
    <property type="term" value="F:peroxiredoxin activity"/>
    <property type="evidence" value="ECO:0007669"/>
    <property type="project" value="InterPro"/>
</dbReference>
<accession>A0A5S4GZ66</accession>
<protein>
    <submittedName>
        <fullName evidence="2">Carboxymuconolactone decarboxylase family protein</fullName>
    </submittedName>
</protein>
<reference evidence="2 3" key="1">
    <citation type="submission" date="2019-05" db="EMBL/GenBank/DDBJ databases">
        <title>Draft genome sequence of Actinomadura geliboluensis A8036.</title>
        <authorList>
            <person name="Saricaoglu S."/>
            <person name="Isik K."/>
        </authorList>
    </citation>
    <scope>NUCLEOTIDE SEQUENCE [LARGE SCALE GENOMIC DNA]</scope>
    <source>
        <strain evidence="2 3">A8036</strain>
    </source>
</reference>
<dbReference type="SUPFAM" id="SSF69118">
    <property type="entry name" value="AhpD-like"/>
    <property type="match status" value="1"/>
</dbReference>
<dbReference type="AlphaFoldDB" id="A0A5S4GZ66"/>
<sequence length="173" mass="18297">MTATANEFDASTLTSRFSDPQQLVPELGDAAAALFKIAGNGAVPRGTVALVHLRAGQLVGNTYLTMLHTGNLRRAGVPEEKITAVASWVDAPYFTAAERVALELVEAVLTPNPHGERVPDALYARAAEHYDPTALATLAMVIGQVNFFIPLALIGRPLPGVSPAEQWRAAAAE</sequence>
<gene>
    <name evidence="2" type="ORF">ETD96_16855</name>
</gene>
<name>A0A5S4GZ66_9ACTN</name>
<evidence type="ECO:0000313" key="3">
    <source>
        <dbReference type="Proteomes" id="UP000305238"/>
    </source>
</evidence>
<dbReference type="Gene3D" id="1.20.1290.10">
    <property type="entry name" value="AhpD-like"/>
    <property type="match status" value="1"/>
</dbReference>
<dbReference type="RefSeq" id="WP_138637414.1">
    <property type="nucleotide sequence ID" value="NZ_VCKZ01000109.1"/>
</dbReference>
<feature type="domain" description="Carboxymuconolactone decarboxylase-like" evidence="1">
    <location>
        <begin position="26"/>
        <end position="106"/>
    </location>
</feature>
<evidence type="ECO:0000313" key="2">
    <source>
        <dbReference type="EMBL" id="TMR38197.1"/>
    </source>
</evidence>
<dbReference type="Pfam" id="PF02627">
    <property type="entry name" value="CMD"/>
    <property type="match status" value="1"/>
</dbReference>
<organism evidence="2 3">
    <name type="scientific">Actinomadura geliboluensis</name>
    <dbReference type="NCBI Taxonomy" id="882440"/>
    <lineage>
        <taxon>Bacteria</taxon>
        <taxon>Bacillati</taxon>
        <taxon>Actinomycetota</taxon>
        <taxon>Actinomycetes</taxon>
        <taxon>Streptosporangiales</taxon>
        <taxon>Thermomonosporaceae</taxon>
        <taxon>Actinomadura</taxon>
    </lineage>
</organism>
<dbReference type="Proteomes" id="UP000305238">
    <property type="component" value="Unassembled WGS sequence"/>
</dbReference>
<dbReference type="PANTHER" id="PTHR34846">
    <property type="entry name" value="4-CARBOXYMUCONOLACTONE DECARBOXYLASE FAMILY PROTEIN (AFU_ORTHOLOGUE AFUA_6G11590)"/>
    <property type="match status" value="1"/>
</dbReference>
<evidence type="ECO:0000259" key="1">
    <source>
        <dbReference type="Pfam" id="PF02627"/>
    </source>
</evidence>
<dbReference type="OrthoDB" id="4543687at2"/>
<dbReference type="InterPro" id="IPR003779">
    <property type="entry name" value="CMD-like"/>
</dbReference>
<comment type="caution">
    <text evidence="2">The sequence shown here is derived from an EMBL/GenBank/DDBJ whole genome shotgun (WGS) entry which is preliminary data.</text>
</comment>
<proteinExistence type="predicted"/>
<dbReference type="PANTHER" id="PTHR34846:SF10">
    <property type="entry name" value="CYTOPLASMIC PROTEIN"/>
    <property type="match status" value="1"/>
</dbReference>